<reference evidence="1" key="1">
    <citation type="journal article" date="2023" name="Mol. Ecol. Resour.">
        <title>Chromosome-level genome assembly of a triploid poplar Populus alba 'Berolinensis'.</title>
        <authorList>
            <person name="Chen S."/>
            <person name="Yu Y."/>
            <person name="Wang X."/>
            <person name="Wang S."/>
            <person name="Zhang T."/>
            <person name="Zhou Y."/>
            <person name="He R."/>
            <person name="Meng N."/>
            <person name="Wang Y."/>
            <person name="Liu W."/>
            <person name="Liu Z."/>
            <person name="Liu J."/>
            <person name="Guo Q."/>
            <person name="Huang H."/>
            <person name="Sederoff R.R."/>
            <person name="Wang G."/>
            <person name="Qu G."/>
            <person name="Chen S."/>
        </authorList>
    </citation>
    <scope>NUCLEOTIDE SEQUENCE</scope>
    <source>
        <strain evidence="1">SC-2020</strain>
    </source>
</reference>
<gene>
    <name evidence="1" type="ORF">NC653_009079</name>
</gene>
<dbReference type="EMBL" id="JAQIZT010000003">
    <property type="protein sequence ID" value="KAJ7004085.1"/>
    <property type="molecule type" value="Genomic_DNA"/>
</dbReference>
<protein>
    <submittedName>
        <fullName evidence="1">Uncharacterized protein</fullName>
    </submittedName>
</protein>
<comment type="caution">
    <text evidence="1">The sequence shown here is derived from an EMBL/GenBank/DDBJ whole genome shotgun (WGS) entry which is preliminary data.</text>
</comment>
<evidence type="ECO:0000313" key="2">
    <source>
        <dbReference type="Proteomes" id="UP001164929"/>
    </source>
</evidence>
<accession>A0AAD6W989</accession>
<organism evidence="1 2">
    <name type="scientific">Populus alba x Populus x berolinensis</name>
    <dbReference type="NCBI Taxonomy" id="444605"/>
    <lineage>
        <taxon>Eukaryota</taxon>
        <taxon>Viridiplantae</taxon>
        <taxon>Streptophyta</taxon>
        <taxon>Embryophyta</taxon>
        <taxon>Tracheophyta</taxon>
        <taxon>Spermatophyta</taxon>
        <taxon>Magnoliopsida</taxon>
        <taxon>eudicotyledons</taxon>
        <taxon>Gunneridae</taxon>
        <taxon>Pentapetalae</taxon>
        <taxon>rosids</taxon>
        <taxon>fabids</taxon>
        <taxon>Malpighiales</taxon>
        <taxon>Salicaceae</taxon>
        <taxon>Saliceae</taxon>
        <taxon>Populus</taxon>
    </lineage>
</organism>
<evidence type="ECO:0000313" key="1">
    <source>
        <dbReference type="EMBL" id="KAJ7004085.1"/>
    </source>
</evidence>
<proteinExistence type="predicted"/>
<keyword evidence="2" id="KW-1185">Reference proteome</keyword>
<name>A0AAD6W989_9ROSI</name>
<dbReference type="AlphaFoldDB" id="A0AAD6W989"/>
<sequence length="59" mass="6741">MQCFGDAVGRLQESVQNCVILNLSFCMRNINSRQRTRSKCSLMMIKKGGKVRVTNFRSV</sequence>
<dbReference type="Proteomes" id="UP001164929">
    <property type="component" value="Chromosome 3"/>
</dbReference>